<keyword evidence="11 17" id="KW-0274">FAD</keyword>
<keyword evidence="24" id="KW-1185">Reference proteome</keyword>
<dbReference type="NCBIfam" id="TIGR02374">
    <property type="entry name" value="nitri_red_nirB"/>
    <property type="match status" value="1"/>
</dbReference>
<feature type="domain" description="Nitrite/sulphite reductase 4Fe-4S" evidence="18">
    <location>
        <begin position="624"/>
        <end position="761"/>
    </location>
</feature>
<evidence type="ECO:0000256" key="10">
    <source>
        <dbReference type="ARBA" id="ARBA00022723"/>
    </source>
</evidence>
<organism evidence="23 24">
    <name type="scientific">Staphylococcus ratti</name>
    <dbReference type="NCBI Taxonomy" id="2892440"/>
    <lineage>
        <taxon>Bacteria</taxon>
        <taxon>Bacillati</taxon>
        <taxon>Bacillota</taxon>
        <taxon>Bacilli</taxon>
        <taxon>Bacillales</taxon>
        <taxon>Staphylococcaceae</taxon>
        <taxon>Staphylococcus</taxon>
    </lineage>
</organism>
<evidence type="ECO:0000313" key="23">
    <source>
        <dbReference type="EMBL" id="UEX90448.1"/>
    </source>
</evidence>
<dbReference type="InterPro" id="IPR041575">
    <property type="entry name" value="Rubredoxin_C"/>
</dbReference>
<dbReference type="InterPro" id="IPR016156">
    <property type="entry name" value="FAD/NAD-linked_Rdtase_dimer_sf"/>
</dbReference>
<evidence type="ECO:0000259" key="21">
    <source>
        <dbReference type="Pfam" id="PF07992"/>
    </source>
</evidence>
<dbReference type="Proteomes" id="UP001197626">
    <property type="component" value="Chromosome"/>
</dbReference>
<comment type="similarity">
    <text evidence="5">Belongs to the nitrite and sulfite reductase 4Fe-4S domain family.</text>
</comment>
<accession>A0ABY3PDY4</accession>
<name>A0ABY3PDY4_9STAP</name>
<dbReference type="RefSeq" id="WP_229292944.1">
    <property type="nucleotide sequence ID" value="NZ_CP086654.1"/>
</dbReference>
<dbReference type="PRINTS" id="PR00411">
    <property type="entry name" value="PNDRDTASEI"/>
</dbReference>
<evidence type="ECO:0000313" key="24">
    <source>
        <dbReference type="Proteomes" id="UP001197626"/>
    </source>
</evidence>
<evidence type="ECO:0000256" key="16">
    <source>
        <dbReference type="ARBA" id="ARBA00034078"/>
    </source>
</evidence>
<keyword evidence="15 17" id="KW-0534">Nitrate assimilation</keyword>
<evidence type="ECO:0000256" key="2">
    <source>
        <dbReference type="ARBA" id="ARBA00001966"/>
    </source>
</evidence>
<dbReference type="PRINTS" id="PR00368">
    <property type="entry name" value="FADPNR"/>
</dbReference>
<dbReference type="Pfam" id="PF01077">
    <property type="entry name" value="NIR_SIR"/>
    <property type="match status" value="1"/>
</dbReference>
<dbReference type="PROSITE" id="PS00365">
    <property type="entry name" value="NIR_SIR"/>
    <property type="match status" value="1"/>
</dbReference>
<dbReference type="InterPro" id="IPR036136">
    <property type="entry name" value="Nit/Sulf_reduc_fer-like_dom_sf"/>
</dbReference>
<keyword evidence="10" id="KW-0479">Metal-binding</keyword>
<feature type="domain" description="NADH-rubredoxin oxidoreductase C-terminal" evidence="22">
    <location>
        <begin position="318"/>
        <end position="384"/>
    </location>
</feature>
<keyword evidence="14" id="KW-0411">Iron-sulfur</keyword>
<dbReference type="InterPro" id="IPR006066">
    <property type="entry name" value="NO2/SO3_Rdtase_FeS/sirohaem_BS"/>
</dbReference>
<dbReference type="Pfam" id="PF04324">
    <property type="entry name" value="Fer2_BFD"/>
    <property type="match status" value="2"/>
</dbReference>
<evidence type="ECO:0000256" key="15">
    <source>
        <dbReference type="ARBA" id="ARBA00023063"/>
    </source>
</evidence>
<dbReference type="Gene3D" id="3.50.50.60">
    <property type="entry name" value="FAD/NAD(P)-binding domain"/>
    <property type="match status" value="2"/>
</dbReference>
<sequence>MSKTKLLMIGNGMAGVRTIEEILERDSERFEITIIGKEPYPNYNRIMLSNILQNKMTLDETIMNPYTWYEAHGIRLITGDKVVKIDREAKHVETEQGKTVAYDQMIIATGSDAFILPIDGSRLEGVVGFRTIDDTEKMLEIAQTKQNAIVIGGGLLGLECARGLVDQGMNVTVVHLAEWLMEVQLDRKAGELLKADLEKQGIQFELQANTQEILGEKYVEGIRLSDGRVLEADMVVMAVGIRPVTKEARAAGLEIGRGIVVDDFMKTSDPNIYAVGECAEHRSKVYGLVAPLYDQGKVLADHITGIPTEGYKGSTTFTSLKVSGCDLFSAGWITESDDVRGIETFNGIDNIYKKIFVKDKVIVGAVLYGDTEEGNRFYNMMKKGATIDEYTLVSILHKAGEVDAISVADMDNDETICGCNGVSKGTLVEAIQDQGLTSVSEVTKITKAGNSCGKCKGQIAELLEHTLGEDFVASAPTGICACTDLTRDQIVTQIRAKALKTSKEVRHVLDFKDKGGCPKCRPAINYYLNMVYPHEHEDESASRFANERYHANIQKDGTFSVIPQMRGGVTDAEQLIRLGEVAKKYDVPLVKVTGAQRIGLYGVKKEMLPHIWEALDMRSASAYGKKTRSVKSCVGKAFCRFGTQYTTNLGIRLEKTFEYIDTPHKFKIGVSGCPRSCVESGVKDFGIIGVENGFQIYVGGNGGTEVVPAELLTTVATEDEVVKLCGAYMQYYRETGIYAERTAPWLKRLGFDHVKSVVLDPEKQATLFERIMDAKRAYDDEPWKEIVTEQHKRSIFEVEKV</sequence>
<feature type="domain" description="BFD-like [2Fe-2S]-binding" evidence="20">
    <location>
        <begin position="479"/>
        <end position="529"/>
    </location>
</feature>
<dbReference type="Pfam" id="PF03460">
    <property type="entry name" value="NIR_SIR_ferr"/>
    <property type="match status" value="1"/>
</dbReference>
<dbReference type="InterPro" id="IPR005117">
    <property type="entry name" value="NiRdtase/SiRdtase_haem-b_fer"/>
</dbReference>
<evidence type="ECO:0000256" key="5">
    <source>
        <dbReference type="ARBA" id="ARBA00010429"/>
    </source>
</evidence>
<keyword evidence="9" id="KW-0001">2Fe-2S</keyword>
<keyword evidence="13" id="KW-0408">Iron</keyword>
<comment type="cofactor">
    <cofactor evidence="2">
        <name>[4Fe-4S] cluster</name>
        <dbReference type="ChEBI" id="CHEBI:49883"/>
    </cofactor>
</comment>
<dbReference type="InterPro" id="IPR045854">
    <property type="entry name" value="NO2/SO3_Rdtase_4Fe4S_sf"/>
</dbReference>
<dbReference type="PANTHER" id="PTHR43809:SF1">
    <property type="entry name" value="NITRITE REDUCTASE (NADH) LARGE SUBUNIT"/>
    <property type="match status" value="1"/>
</dbReference>
<proteinExistence type="inferred from homology"/>
<evidence type="ECO:0000259" key="19">
    <source>
        <dbReference type="Pfam" id="PF03460"/>
    </source>
</evidence>
<dbReference type="InterPro" id="IPR052034">
    <property type="entry name" value="NasD-like"/>
</dbReference>
<feature type="domain" description="Nitrite/Sulfite reductase ferredoxin-like" evidence="19">
    <location>
        <begin position="554"/>
        <end position="616"/>
    </location>
</feature>
<dbReference type="SUPFAM" id="SSF51905">
    <property type="entry name" value="FAD/NAD(P)-binding domain"/>
    <property type="match status" value="2"/>
</dbReference>
<feature type="domain" description="BFD-like [2Fe-2S]-binding" evidence="20">
    <location>
        <begin position="416"/>
        <end position="464"/>
    </location>
</feature>
<evidence type="ECO:0000256" key="1">
    <source>
        <dbReference type="ARBA" id="ARBA00001929"/>
    </source>
</evidence>
<evidence type="ECO:0000256" key="12">
    <source>
        <dbReference type="ARBA" id="ARBA00023002"/>
    </source>
</evidence>
<dbReference type="SUPFAM" id="SSF55124">
    <property type="entry name" value="Nitrite/Sulfite reductase N-terminal domain-like"/>
    <property type="match status" value="1"/>
</dbReference>
<gene>
    <name evidence="23" type="primary">nirB</name>
    <name evidence="23" type="ORF">LN051_01905</name>
</gene>
<evidence type="ECO:0000256" key="9">
    <source>
        <dbReference type="ARBA" id="ARBA00022714"/>
    </source>
</evidence>
<evidence type="ECO:0000256" key="13">
    <source>
        <dbReference type="ARBA" id="ARBA00023004"/>
    </source>
</evidence>
<dbReference type="InterPro" id="IPR007419">
    <property type="entry name" value="BFD-like_2Fe2S-bd_dom"/>
</dbReference>
<dbReference type="PIRSF" id="PIRSF037149">
    <property type="entry name" value="NirB"/>
    <property type="match status" value="1"/>
</dbReference>
<evidence type="ECO:0000259" key="18">
    <source>
        <dbReference type="Pfam" id="PF01077"/>
    </source>
</evidence>
<comment type="pathway">
    <text evidence="4">Nitrogen metabolism; nitrate reduction (assimilation).</text>
</comment>
<evidence type="ECO:0000259" key="20">
    <source>
        <dbReference type="Pfam" id="PF04324"/>
    </source>
</evidence>
<comment type="cofactor">
    <cofactor evidence="1">
        <name>siroheme</name>
        <dbReference type="ChEBI" id="CHEBI:60052"/>
    </cofactor>
</comment>
<comment type="cofactor">
    <cofactor evidence="3 17">
        <name>FAD</name>
        <dbReference type="ChEBI" id="CHEBI:57692"/>
    </cofactor>
</comment>
<evidence type="ECO:0000259" key="22">
    <source>
        <dbReference type="Pfam" id="PF18267"/>
    </source>
</evidence>
<feature type="domain" description="FAD/NAD(P)-binding" evidence="21">
    <location>
        <begin position="5"/>
        <end position="283"/>
    </location>
</feature>
<evidence type="ECO:0000256" key="17">
    <source>
        <dbReference type="PIRNR" id="PIRNR037149"/>
    </source>
</evidence>
<evidence type="ECO:0000256" key="6">
    <source>
        <dbReference type="ARBA" id="ARBA00022485"/>
    </source>
</evidence>
<keyword evidence="12" id="KW-0560">Oxidoreductase</keyword>
<dbReference type="InterPro" id="IPR017121">
    <property type="entry name" value="Nitrite_Rdtase_lsu"/>
</dbReference>
<dbReference type="InterPro" id="IPR036188">
    <property type="entry name" value="FAD/NAD-bd_sf"/>
</dbReference>
<dbReference type="InterPro" id="IPR041854">
    <property type="entry name" value="BFD-like_2Fe2S-bd_dom_sf"/>
</dbReference>
<dbReference type="CDD" id="cd19944">
    <property type="entry name" value="NirB_Fer2_BFD-like_2"/>
    <property type="match status" value="1"/>
</dbReference>
<dbReference type="PANTHER" id="PTHR43809">
    <property type="entry name" value="NITRITE REDUCTASE (NADH) LARGE SUBUNIT"/>
    <property type="match status" value="1"/>
</dbReference>
<dbReference type="CDD" id="cd19943">
    <property type="entry name" value="NirB_Fer2_BFD-like_1"/>
    <property type="match status" value="1"/>
</dbReference>
<dbReference type="InterPro" id="IPR012744">
    <property type="entry name" value="Nitri_red_NirB"/>
</dbReference>
<evidence type="ECO:0000256" key="14">
    <source>
        <dbReference type="ARBA" id="ARBA00023014"/>
    </source>
</evidence>
<evidence type="ECO:0000256" key="4">
    <source>
        <dbReference type="ARBA" id="ARBA00005096"/>
    </source>
</evidence>
<keyword evidence="6" id="KW-0004">4Fe-4S</keyword>
<dbReference type="InterPro" id="IPR023753">
    <property type="entry name" value="FAD/NAD-binding_dom"/>
</dbReference>
<dbReference type="Pfam" id="PF18267">
    <property type="entry name" value="Rubredoxin_C"/>
    <property type="match status" value="1"/>
</dbReference>
<evidence type="ECO:0000256" key="8">
    <source>
        <dbReference type="ARBA" id="ARBA00022630"/>
    </source>
</evidence>
<dbReference type="EMBL" id="CP086654">
    <property type="protein sequence ID" value="UEX90448.1"/>
    <property type="molecule type" value="Genomic_DNA"/>
</dbReference>
<dbReference type="SUPFAM" id="SSF56014">
    <property type="entry name" value="Nitrite and sulphite reductase 4Fe-4S domain-like"/>
    <property type="match status" value="1"/>
</dbReference>
<keyword evidence="8 17" id="KW-0285">Flavoprotein</keyword>
<reference evidence="23 24" key="1">
    <citation type="journal article" date="2022" name="Pathogens">
        <title>Staphylococcus ratti sp. nov. Isolated from a Lab Rat.</title>
        <authorList>
            <person name="Kovarovic V."/>
            <person name="Sedlacek I."/>
            <person name="Petras P."/>
            <person name="Kralova S."/>
            <person name="Maslanova I."/>
            <person name="Svec P."/>
            <person name="Neumann-Schaal M."/>
            <person name="Botka T."/>
            <person name="Gelbicova T."/>
            <person name="Stankova E."/>
            <person name="Doskar J."/>
            <person name="Pantucek R."/>
        </authorList>
    </citation>
    <scope>NUCLEOTIDE SEQUENCE [LARGE SCALE GENOMIC DNA]</scope>
    <source>
        <strain evidence="23 24">CCM 9025</strain>
    </source>
</reference>
<dbReference type="PRINTS" id="PR00397">
    <property type="entry name" value="SIROHAEM"/>
</dbReference>
<dbReference type="Gene3D" id="3.30.390.30">
    <property type="match status" value="1"/>
</dbReference>
<evidence type="ECO:0000256" key="11">
    <source>
        <dbReference type="ARBA" id="ARBA00022827"/>
    </source>
</evidence>
<dbReference type="Pfam" id="PF07992">
    <property type="entry name" value="Pyr_redox_2"/>
    <property type="match status" value="1"/>
</dbReference>
<dbReference type="InterPro" id="IPR006067">
    <property type="entry name" value="NO2/SO3_Rdtase_4Fe4S_dom"/>
</dbReference>
<dbReference type="Gene3D" id="3.30.413.10">
    <property type="entry name" value="Sulfite Reductase Hemoprotein, domain 1"/>
    <property type="match status" value="1"/>
</dbReference>
<protein>
    <submittedName>
        <fullName evidence="23">Nitrite reductase large subunit NirB</fullName>
    </submittedName>
</protein>
<dbReference type="Gene3D" id="1.10.10.1100">
    <property type="entry name" value="BFD-like [2Fe-2S]-binding domain"/>
    <property type="match status" value="1"/>
</dbReference>
<evidence type="ECO:0000256" key="7">
    <source>
        <dbReference type="ARBA" id="ARBA00022617"/>
    </source>
</evidence>
<evidence type="ECO:0000256" key="3">
    <source>
        <dbReference type="ARBA" id="ARBA00001974"/>
    </source>
</evidence>
<keyword evidence="7" id="KW-0349">Heme</keyword>
<comment type="cofactor">
    <cofactor evidence="16">
        <name>[2Fe-2S] cluster</name>
        <dbReference type="ChEBI" id="CHEBI:190135"/>
    </cofactor>
</comment>